<dbReference type="InterPro" id="IPR036514">
    <property type="entry name" value="SGNH_hydro_sf"/>
</dbReference>
<evidence type="ECO:0000259" key="1">
    <source>
        <dbReference type="Pfam" id="PF13472"/>
    </source>
</evidence>
<dbReference type="InterPro" id="IPR013830">
    <property type="entry name" value="SGNH_hydro"/>
</dbReference>
<sequence length="242" mass="26593">MPALSHARAALRSAVLGYVPYRLMRRQMEEAPFPSDAGEGGLPGPRPVQVGVIGEATAIGYQTTSADVTVAAQLSHRIARRTGRGVRWQALATPDYTIRTAQRLIRENPQLIVVDVVVVLIGIGDAIRFTPPRIWRLGMHAALSDLRAHLDPGAVILIAEIPPLELSHETPAFLRPRIGRHVQTLNAVTRIAARRYANTTCIPFPSEQVHDFETPDGQGTFYGRVYSSWASMMVEYVAVRDA</sequence>
<dbReference type="EMBL" id="JADKRP010000001">
    <property type="protein sequence ID" value="MBF4630688.1"/>
    <property type="molecule type" value="Genomic_DNA"/>
</dbReference>
<evidence type="ECO:0000313" key="2">
    <source>
        <dbReference type="EMBL" id="MBF4630688.1"/>
    </source>
</evidence>
<dbReference type="AlphaFoldDB" id="A0A8I0SAB3"/>
<evidence type="ECO:0000313" key="3">
    <source>
        <dbReference type="Proteomes" id="UP000634579"/>
    </source>
</evidence>
<reference evidence="2 3" key="1">
    <citation type="submission" date="2020-10" db="EMBL/GenBank/DDBJ databases">
        <title>Draft genome sequences of plant-associated actinobacteria.</title>
        <authorList>
            <person name="Tarlachkov S.V."/>
            <person name="Starodumova I.P."/>
            <person name="Dorofeeva L.V."/>
            <person name="Prisyazhnaya N.V."/>
            <person name="Roubtsova T.V."/>
            <person name="Chizhov V.N."/>
            <person name="Nadler S.A."/>
            <person name="Subbotin S.A."/>
            <person name="Evtushenko L.I."/>
        </authorList>
    </citation>
    <scope>NUCLEOTIDE SEQUENCE [LARGE SCALE GENOMIC DNA]</scope>
    <source>
        <strain evidence="2 3">VKM Ac-2886</strain>
    </source>
</reference>
<protein>
    <submittedName>
        <fullName evidence="2">Esterase</fullName>
    </submittedName>
</protein>
<dbReference type="RefSeq" id="WP_194674682.1">
    <property type="nucleotide sequence ID" value="NZ_JADKRP010000001.1"/>
</dbReference>
<accession>A0A8I0SAB3</accession>
<gene>
    <name evidence="2" type="ORF">ITJ42_05640</name>
</gene>
<dbReference type="Proteomes" id="UP000634579">
    <property type="component" value="Unassembled WGS sequence"/>
</dbReference>
<comment type="caution">
    <text evidence="2">The sequence shown here is derived from an EMBL/GenBank/DDBJ whole genome shotgun (WGS) entry which is preliminary data.</text>
</comment>
<proteinExistence type="predicted"/>
<dbReference type="Gene3D" id="3.40.50.1110">
    <property type="entry name" value="SGNH hydrolase"/>
    <property type="match status" value="1"/>
</dbReference>
<feature type="domain" description="SGNH hydrolase-type esterase" evidence="1">
    <location>
        <begin position="57"/>
        <end position="212"/>
    </location>
</feature>
<name>A0A8I0SAB3_9MICO</name>
<keyword evidence="3" id="KW-1185">Reference proteome</keyword>
<dbReference type="SUPFAM" id="SSF52266">
    <property type="entry name" value="SGNH hydrolase"/>
    <property type="match status" value="1"/>
</dbReference>
<organism evidence="2 3">
    <name type="scientific">Clavibacter phaseoli</name>
    <dbReference type="NCBI Taxonomy" id="1734031"/>
    <lineage>
        <taxon>Bacteria</taxon>
        <taxon>Bacillati</taxon>
        <taxon>Actinomycetota</taxon>
        <taxon>Actinomycetes</taxon>
        <taxon>Micrococcales</taxon>
        <taxon>Microbacteriaceae</taxon>
        <taxon>Clavibacter</taxon>
    </lineage>
</organism>
<dbReference type="Pfam" id="PF13472">
    <property type="entry name" value="Lipase_GDSL_2"/>
    <property type="match status" value="1"/>
</dbReference>